<gene>
    <name evidence="9" type="primary">waaA</name>
    <name evidence="9" type="ORF">PZA18_03020</name>
</gene>
<feature type="transmembrane region" description="Helical" evidence="7">
    <location>
        <begin position="6"/>
        <end position="24"/>
    </location>
</feature>
<comment type="catalytic activity">
    <reaction evidence="6 7">
        <text>lipid IVA (E. coli) + CMP-3-deoxy-beta-D-manno-octulosonate = alpha-Kdo-(2-&gt;6)-lipid IVA (E. coli) + CMP + H(+)</text>
        <dbReference type="Rhea" id="RHEA:28066"/>
        <dbReference type="ChEBI" id="CHEBI:15378"/>
        <dbReference type="ChEBI" id="CHEBI:58603"/>
        <dbReference type="ChEBI" id="CHEBI:60364"/>
        <dbReference type="ChEBI" id="CHEBI:60377"/>
        <dbReference type="ChEBI" id="CHEBI:85987"/>
        <dbReference type="EC" id="2.4.99.12"/>
    </reaction>
</comment>
<dbReference type="NCBIfam" id="NF004388">
    <property type="entry name" value="PRK05749.1-4"/>
    <property type="match status" value="1"/>
</dbReference>
<evidence type="ECO:0000256" key="4">
    <source>
        <dbReference type="ARBA" id="ARBA00022679"/>
    </source>
</evidence>
<keyword evidence="9" id="KW-0328">Glycosyltransferase</keyword>
<protein>
    <recommendedName>
        <fullName evidence="3 7">3-deoxy-D-manno-octulosonic acid transferase</fullName>
        <shortName evidence="7">Kdo transferase</shortName>
        <ecNumber evidence="2 7">2.4.99.12</ecNumber>
    </recommendedName>
    <alternativeName>
        <fullName evidence="5 7">Lipid IV(A) 3-deoxy-D-manno-octulosonic acid transferase</fullName>
    </alternativeName>
</protein>
<keyword evidence="7" id="KW-0812">Transmembrane</keyword>
<dbReference type="PANTHER" id="PTHR42755">
    <property type="entry name" value="3-DEOXY-MANNO-OCTULOSONATE CYTIDYLYLTRANSFERASE"/>
    <property type="match status" value="1"/>
</dbReference>
<comment type="pathway">
    <text evidence="1 7">Bacterial outer membrane biogenesis; LPS core biosynthesis.</text>
</comment>
<evidence type="ECO:0000256" key="3">
    <source>
        <dbReference type="ARBA" id="ARBA00019077"/>
    </source>
</evidence>
<comment type="caution">
    <text evidence="9">The sequence shown here is derived from an EMBL/GenBank/DDBJ whole genome shotgun (WGS) entry which is preliminary data.</text>
</comment>
<dbReference type="EC" id="2.4.99.12" evidence="2 7"/>
<dbReference type="NCBIfam" id="NF004386">
    <property type="entry name" value="PRK05749.1-2"/>
    <property type="match status" value="1"/>
</dbReference>
<name>A0ABT7DSH2_9NEIS</name>
<feature type="domain" description="3-deoxy-D-manno-octulosonic-acid transferase N-terminal" evidence="8">
    <location>
        <begin position="35"/>
        <end position="211"/>
    </location>
</feature>
<evidence type="ECO:0000313" key="10">
    <source>
        <dbReference type="Proteomes" id="UP001172778"/>
    </source>
</evidence>
<dbReference type="InterPro" id="IPR007507">
    <property type="entry name" value="Glycos_transf_N"/>
</dbReference>
<keyword evidence="10" id="KW-1185">Reference proteome</keyword>
<accession>A0ABT7DSH2</accession>
<evidence type="ECO:0000256" key="6">
    <source>
        <dbReference type="ARBA" id="ARBA00049183"/>
    </source>
</evidence>
<dbReference type="RefSeq" id="WP_284099307.1">
    <property type="nucleotide sequence ID" value="NZ_JARRAF010000002.1"/>
</dbReference>
<evidence type="ECO:0000256" key="5">
    <source>
        <dbReference type="ARBA" id="ARBA00031445"/>
    </source>
</evidence>
<keyword evidence="7" id="KW-1133">Transmembrane helix</keyword>
<dbReference type="SUPFAM" id="SSF53756">
    <property type="entry name" value="UDP-Glycosyltransferase/glycogen phosphorylase"/>
    <property type="match status" value="1"/>
</dbReference>
<dbReference type="GO" id="GO:0043842">
    <property type="term" value="F:Kdo transferase activity"/>
    <property type="evidence" value="ECO:0007669"/>
    <property type="project" value="UniProtKB-EC"/>
</dbReference>
<comment type="similarity">
    <text evidence="7">Belongs to the glycosyltransferase group 1 family.</text>
</comment>
<dbReference type="Proteomes" id="UP001172778">
    <property type="component" value="Unassembled WGS sequence"/>
</dbReference>
<dbReference type="Gene3D" id="3.40.50.2000">
    <property type="entry name" value="Glycogen Phosphorylase B"/>
    <property type="match status" value="1"/>
</dbReference>
<keyword evidence="7" id="KW-1003">Cell membrane</keyword>
<evidence type="ECO:0000256" key="2">
    <source>
        <dbReference type="ARBA" id="ARBA00012621"/>
    </source>
</evidence>
<keyword evidence="4 7" id="KW-0808">Transferase</keyword>
<dbReference type="InterPro" id="IPR038107">
    <property type="entry name" value="Glycos_transf_N_sf"/>
</dbReference>
<dbReference type="Pfam" id="PF04413">
    <property type="entry name" value="Glycos_transf_N"/>
    <property type="match status" value="1"/>
</dbReference>
<evidence type="ECO:0000256" key="1">
    <source>
        <dbReference type="ARBA" id="ARBA00004713"/>
    </source>
</evidence>
<comment type="function">
    <text evidence="7">Involved in lipopolysaccharide (LPS) biosynthesis. Catalyzes the transfer of 3-deoxy-D-manno-octulosonate (Kdo) residue(s) from CMP-Kdo to lipid IV(A), the tetraacyldisaccharide-1,4'-bisphosphate precursor of lipid A.</text>
</comment>
<evidence type="ECO:0000256" key="7">
    <source>
        <dbReference type="RuleBase" id="RU365103"/>
    </source>
</evidence>
<organism evidence="9 10">
    <name type="scientific">Parachitinimonas caeni</name>
    <dbReference type="NCBI Taxonomy" id="3031301"/>
    <lineage>
        <taxon>Bacteria</taxon>
        <taxon>Pseudomonadati</taxon>
        <taxon>Pseudomonadota</taxon>
        <taxon>Betaproteobacteria</taxon>
        <taxon>Neisseriales</taxon>
        <taxon>Chitinibacteraceae</taxon>
        <taxon>Parachitinimonas</taxon>
    </lineage>
</organism>
<comment type="subcellular location">
    <subcellularLocation>
        <location evidence="7">Cell membrane</location>
    </subcellularLocation>
</comment>
<evidence type="ECO:0000259" key="8">
    <source>
        <dbReference type="Pfam" id="PF04413"/>
    </source>
</evidence>
<dbReference type="EMBL" id="JARRAF010000002">
    <property type="protein sequence ID" value="MDK2123021.1"/>
    <property type="molecule type" value="Genomic_DNA"/>
</dbReference>
<dbReference type="InterPro" id="IPR039901">
    <property type="entry name" value="Kdotransferase"/>
</dbReference>
<evidence type="ECO:0000313" key="9">
    <source>
        <dbReference type="EMBL" id="MDK2123021.1"/>
    </source>
</evidence>
<sequence length="421" mass="46436">MIARCLYSLLSWLLTPLLLFHLWWRGRRQPAYRANIAERFGFYGARPTRPVIWLHAVSVGETRAAAPLLQALAERYPDCRILLTQMTPTGRETAGQLFGDSVDLAYLPYDQPDAVKRFLRHYQPRLGVIMETELWPNLIHAAADAAIPLYLVNARLSEKSLRGYQRITALIRPALCRLAGIAAASEADADRLARLMGRRQGLHVCGNLKYEIDPPTAQIAQGRQLRQQWGEKRPVWVCASTREEEEALLLRALQTAKMPAGTLTVIVPRHPQRFDEVAALLDRDGWRWQRRSTLAGALAADVQILLGDSMGELYAYYAAADLAFVGGSLVPLGSHSLIEPCALGVPVLLGPSTFNFAVAAQDALACGAARQVDDADQLMQQVTELLGDLPQRQAMGGAGRVLIGHHRGALARVLALLAPRR</sequence>
<reference evidence="9" key="1">
    <citation type="submission" date="2023-03" db="EMBL/GenBank/DDBJ databases">
        <title>Chitinimonas shenzhenensis gen. nov., sp. nov., a novel member of family Burkholderiaceae isolated from activated sludge collected in Shen Zhen, China.</title>
        <authorList>
            <person name="Wang X."/>
        </authorList>
    </citation>
    <scope>NUCLEOTIDE SEQUENCE</scope>
    <source>
        <strain evidence="9">DQS-5</strain>
    </source>
</reference>
<dbReference type="Gene3D" id="3.40.50.11720">
    <property type="entry name" value="3-Deoxy-D-manno-octulosonic-acid transferase, N-terminal domain"/>
    <property type="match status" value="1"/>
</dbReference>
<proteinExistence type="inferred from homology"/>
<keyword evidence="7" id="KW-0472">Membrane</keyword>
<dbReference type="PANTHER" id="PTHR42755:SF1">
    <property type="entry name" value="3-DEOXY-D-MANNO-OCTULOSONIC ACID TRANSFERASE, MITOCHONDRIAL-RELATED"/>
    <property type="match status" value="1"/>
</dbReference>
<keyword evidence="7" id="KW-0448">Lipopolysaccharide biosynthesis</keyword>